<keyword evidence="5 8" id="KW-0812">Transmembrane</keyword>
<feature type="transmembrane region" description="Helical" evidence="8">
    <location>
        <begin position="342"/>
        <end position="362"/>
    </location>
</feature>
<proteinExistence type="inferred from homology"/>
<evidence type="ECO:0000256" key="3">
    <source>
        <dbReference type="ARBA" id="ARBA00007168"/>
    </source>
</evidence>
<evidence type="ECO:0000256" key="6">
    <source>
        <dbReference type="ARBA" id="ARBA00022989"/>
    </source>
</evidence>
<dbReference type="EMBL" id="MCFD01000003">
    <property type="protein sequence ID" value="ORX72420.1"/>
    <property type="molecule type" value="Genomic_DNA"/>
</dbReference>
<dbReference type="Proteomes" id="UP000193922">
    <property type="component" value="Unassembled WGS sequence"/>
</dbReference>
<dbReference type="GeneID" id="63802054"/>
<comment type="similarity">
    <text evidence="3 8">Belongs to the CTL (choline transporter-like) family.</text>
</comment>
<dbReference type="GO" id="GO:0005886">
    <property type="term" value="C:plasma membrane"/>
    <property type="evidence" value="ECO:0007669"/>
    <property type="project" value="UniProtKB-SubCell"/>
</dbReference>
<protein>
    <recommendedName>
        <fullName evidence="4 8">Protein PNS1</fullName>
    </recommendedName>
</protein>
<evidence type="ECO:0000313" key="9">
    <source>
        <dbReference type="EMBL" id="ORX72420.1"/>
    </source>
</evidence>
<keyword evidence="10" id="KW-1185">Reference proteome</keyword>
<evidence type="ECO:0000256" key="7">
    <source>
        <dbReference type="ARBA" id="ARBA00023136"/>
    </source>
</evidence>
<feature type="transmembrane region" description="Helical" evidence="8">
    <location>
        <begin position="55"/>
        <end position="74"/>
    </location>
</feature>
<feature type="transmembrane region" description="Helical" evidence="8">
    <location>
        <begin position="208"/>
        <end position="226"/>
    </location>
</feature>
<reference evidence="9 10" key="1">
    <citation type="submission" date="2016-07" db="EMBL/GenBank/DDBJ databases">
        <title>Pervasive Adenine N6-methylation of Active Genes in Fungi.</title>
        <authorList>
            <consortium name="DOE Joint Genome Institute"/>
            <person name="Mondo S.J."/>
            <person name="Dannebaum R.O."/>
            <person name="Kuo R.C."/>
            <person name="Labutti K."/>
            <person name="Haridas S."/>
            <person name="Kuo A."/>
            <person name="Salamov A."/>
            <person name="Ahrendt S.R."/>
            <person name="Lipzen A."/>
            <person name="Sullivan W."/>
            <person name="Andreopoulos W.B."/>
            <person name="Clum A."/>
            <person name="Lindquist E."/>
            <person name="Daum C."/>
            <person name="Ramamoorthy G.K."/>
            <person name="Gryganskyi A."/>
            <person name="Culley D."/>
            <person name="Magnuson J.K."/>
            <person name="James T.Y."/>
            <person name="O'Malley M.A."/>
            <person name="Stajich J.E."/>
            <person name="Spatafora J.W."/>
            <person name="Visel A."/>
            <person name="Grigoriev I.V."/>
        </authorList>
    </citation>
    <scope>NUCLEOTIDE SEQUENCE [LARGE SCALE GENOMIC DNA]</scope>
    <source>
        <strain evidence="9 10">ATCC 12442</strain>
    </source>
</reference>
<dbReference type="RefSeq" id="XP_040745844.1">
    <property type="nucleotide sequence ID" value="XM_040885406.1"/>
</dbReference>
<feature type="transmembrane region" description="Helical" evidence="8">
    <location>
        <begin position="7"/>
        <end position="26"/>
    </location>
</feature>
<feature type="transmembrane region" description="Helical" evidence="8">
    <location>
        <begin position="99"/>
        <end position="121"/>
    </location>
</feature>
<dbReference type="Pfam" id="PF04515">
    <property type="entry name" value="Choline_transpo"/>
    <property type="match status" value="1"/>
</dbReference>
<accession>A0A1Y1WFU0</accession>
<comment type="subcellular location">
    <subcellularLocation>
        <location evidence="8">Cell membrane</location>
        <topology evidence="8">Multi-pass membrane protein</topology>
    </subcellularLocation>
    <subcellularLocation>
        <location evidence="2">Membrane</location>
        <topology evidence="2">Multi-pass membrane protein</topology>
    </subcellularLocation>
</comment>
<gene>
    <name evidence="9" type="ORF">DL89DRAFT_256048</name>
</gene>
<evidence type="ECO:0000313" key="10">
    <source>
        <dbReference type="Proteomes" id="UP000193922"/>
    </source>
</evidence>
<feature type="transmembrane region" description="Helical" evidence="8">
    <location>
        <begin position="306"/>
        <end position="330"/>
    </location>
</feature>
<dbReference type="InterPro" id="IPR007603">
    <property type="entry name" value="Choline_transptr-like"/>
</dbReference>
<evidence type="ECO:0000256" key="5">
    <source>
        <dbReference type="ARBA" id="ARBA00022692"/>
    </source>
</evidence>
<dbReference type="AlphaFoldDB" id="A0A1Y1WFU0"/>
<feature type="transmembrane region" description="Helical" evidence="8">
    <location>
        <begin position="163"/>
        <end position="188"/>
    </location>
</feature>
<evidence type="ECO:0000256" key="8">
    <source>
        <dbReference type="RuleBase" id="RU368066"/>
    </source>
</evidence>
<feature type="transmembrane region" description="Helical" evidence="8">
    <location>
        <begin position="32"/>
        <end position="50"/>
    </location>
</feature>
<dbReference type="OrthoDB" id="44736at2759"/>
<comment type="function">
    <text evidence="1 8">Probably involved in transport through the plasma membrane.</text>
</comment>
<evidence type="ECO:0000256" key="2">
    <source>
        <dbReference type="ARBA" id="ARBA00004141"/>
    </source>
</evidence>
<evidence type="ECO:0000256" key="4">
    <source>
        <dbReference type="ARBA" id="ARBA00015388"/>
    </source>
</evidence>
<keyword evidence="7 8" id="KW-0472">Membrane</keyword>
<comment type="caution">
    <text evidence="9">The sequence shown here is derived from an EMBL/GenBank/DDBJ whole genome shotgun (WGS) entry which is preliminary data.</text>
</comment>
<sequence>MVMWLCVLVASVVVSLIYLLLMQAFAGNLLVISFWFSVVVTIGTGVYYLAARIWFAGAIMVIFGVFYALMWFSWRKRIPFSKLVLETVCHVSRKFPSTIVTSIVFLFIQALYSALWALAFMGSFKHMDQYKSCTTHTDRNGRAYQSCSNVKQILSWVFMVFSFYWTTGVIINVLHTTLCGIYATYYFFEGAPAGYPTRTPALSSLKRATTNSFGSVCFGSLIIAVIQTMRAILRAIRDNADSNIGVELLACCLDCILACIQGMAEFVNKYAYVEVAMYGKPFIPAARDTWDLIKDRGVEALINDCLIGNVLQLGAFLCGAVVAIAAWLYITITKPQYNVTGSYTPPIIISAFIMAMSMFKVLMKCIESGTATTFVCLAEDPQVMARNNPRLFSMLQESYPQVVRGVHGNHAF</sequence>
<dbReference type="PANTHER" id="PTHR12385">
    <property type="entry name" value="CHOLINE TRANSPORTER-LIKE (SLC FAMILY 44)"/>
    <property type="match status" value="1"/>
</dbReference>
<dbReference type="GO" id="GO:0022857">
    <property type="term" value="F:transmembrane transporter activity"/>
    <property type="evidence" value="ECO:0007669"/>
    <property type="project" value="UniProtKB-UniRule"/>
</dbReference>
<organism evidence="9 10">
    <name type="scientific">Linderina pennispora</name>
    <dbReference type="NCBI Taxonomy" id="61395"/>
    <lineage>
        <taxon>Eukaryota</taxon>
        <taxon>Fungi</taxon>
        <taxon>Fungi incertae sedis</taxon>
        <taxon>Zoopagomycota</taxon>
        <taxon>Kickxellomycotina</taxon>
        <taxon>Kickxellomycetes</taxon>
        <taxon>Kickxellales</taxon>
        <taxon>Kickxellaceae</taxon>
        <taxon>Linderina</taxon>
    </lineage>
</organism>
<name>A0A1Y1WFU0_9FUNG</name>
<keyword evidence="6 8" id="KW-1133">Transmembrane helix</keyword>
<dbReference type="PANTHER" id="PTHR12385:SF4">
    <property type="entry name" value="PROTEIN PNS1"/>
    <property type="match status" value="1"/>
</dbReference>
<evidence type="ECO:0000256" key="1">
    <source>
        <dbReference type="ARBA" id="ARBA00002957"/>
    </source>
</evidence>
<dbReference type="STRING" id="61395.A0A1Y1WFU0"/>